<comment type="caution">
    <text evidence="1">The sequence shown here is derived from an EMBL/GenBank/DDBJ whole genome shotgun (WGS) entry which is preliminary data.</text>
</comment>
<dbReference type="Gene3D" id="1.10.3210.10">
    <property type="entry name" value="Hypothetical protein af1432"/>
    <property type="match status" value="1"/>
</dbReference>
<proteinExistence type="predicted"/>
<gene>
    <name evidence="1" type="ORF">G113_06624</name>
</gene>
<reference evidence="1 2" key="1">
    <citation type="journal article" date="2013" name="Genome Announc.">
        <title>Draft Genome Sequence of Aeromonas molluscorum Strain 848TT, Isolated from Bivalve Molluscs.</title>
        <authorList>
            <person name="Spataro N."/>
            <person name="Farfan M."/>
            <person name="Albarral V."/>
            <person name="Sanglas A."/>
            <person name="Loren J.G."/>
            <person name="Fuste M.C."/>
            <person name="Bosch E."/>
        </authorList>
    </citation>
    <scope>NUCLEOTIDE SEQUENCE [LARGE SCALE GENOMIC DNA]</scope>
    <source>
        <strain evidence="1 2">848</strain>
    </source>
</reference>
<dbReference type="PANTHER" id="PTHR35569:SF1">
    <property type="entry name" value="CYANAMIDE HYDRATASE DDI2-RELATED"/>
    <property type="match status" value="1"/>
</dbReference>
<dbReference type="Proteomes" id="UP000013526">
    <property type="component" value="Unassembled WGS sequence"/>
</dbReference>
<dbReference type="CDD" id="cd00077">
    <property type="entry name" value="HDc"/>
    <property type="match status" value="1"/>
</dbReference>
<dbReference type="GO" id="GO:0016787">
    <property type="term" value="F:hydrolase activity"/>
    <property type="evidence" value="ECO:0007669"/>
    <property type="project" value="UniProtKB-KW"/>
</dbReference>
<dbReference type="PANTHER" id="PTHR35569">
    <property type="entry name" value="CYANAMIDE HYDRATASE DDI2-RELATED"/>
    <property type="match status" value="1"/>
</dbReference>
<accession>R1H5Q4</accession>
<evidence type="ECO:0000313" key="2">
    <source>
        <dbReference type="Proteomes" id="UP000013526"/>
    </source>
</evidence>
<keyword evidence="1" id="KW-0378">Hydrolase</keyword>
<sequence>MGNVMGSLEWGAVDQGRMSLMEKGQICINLLLARSEDVMEAALLHGGLLKQPDIELDSLMPRPGALVEDALDLAQRTHSLPLLRHSWRTYWFSALIGTQQKIHYDPSLLFAAAILHDIGLTEGHHPAPCECCFAVSGGQRAHNYLMEKGHPPALTYRVGDAIARHLNIRLSRYQNHPETYLLSRGALCDLVGLGRHRIAARLRAEVIRRFPRDGVEDALKLSPTTHCTGSRGRFISILTSGRLPHDPLNVDP</sequence>
<dbReference type="EMBL" id="AQGQ01000028">
    <property type="protein sequence ID" value="EOD55851.1"/>
    <property type="molecule type" value="Genomic_DNA"/>
</dbReference>
<dbReference type="InterPro" id="IPR003607">
    <property type="entry name" value="HD/PDEase_dom"/>
</dbReference>
<protein>
    <submittedName>
        <fullName evidence="1">Metal dependent phosphohydrolase</fullName>
    </submittedName>
</protein>
<keyword evidence="2" id="KW-1185">Reference proteome</keyword>
<dbReference type="SUPFAM" id="SSF109604">
    <property type="entry name" value="HD-domain/PDEase-like"/>
    <property type="match status" value="1"/>
</dbReference>
<dbReference type="AlphaFoldDB" id="R1H5Q4"/>
<organism evidence="1 2">
    <name type="scientific">Aeromonas molluscorum 848</name>
    <dbReference type="NCBI Taxonomy" id="1268236"/>
    <lineage>
        <taxon>Bacteria</taxon>
        <taxon>Pseudomonadati</taxon>
        <taxon>Pseudomonadota</taxon>
        <taxon>Gammaproteobacteria</taxon>
        <taxon>Aeromonadales</taxon>
        <taxon>Aeromonadaceae</taxon>
        <taxon>Aeromonas</taxon>
    </lineage>
</organism>
<evidence type="ECO:0000313" key="1">
    <source>
        <dbReference type="EMBL" id="EOD55851.1"/>
    </source>
</evidence>
<name>R1H5Q4_9GAMM</name>